<dbReference type="EMBL" id="OBEB01000004">
    <property type="protein sequence ID" value="SNY52655.1"/>
    <property type="molecule type" value="Genomic_DNA"/>
</dbReference>
<dbReference type="Gene3D" id="3.30.460.10">
    <property type="entry name" value="Beta Polymerase, domain 2"/>
    <property type="match status" value="1"/>
</dbReference>
<dbReference type="Proteomes" id="UP000219353">
    <property type="component" value="Unassembled WGS sequence"/>
</dbReference>
<accession>A0A285IX87</accession>
<dbReference type="GO" id="GO:0016740">
    <property type="term" value="F:transferase activity"/>
    <property type="evidence" value="ECO:0007669"/>
    <property type="project" value="UniProtKB-KW"/>
</dbReference>
<organism evidence="1 2">
    <name type="scientific">Arsukibacterium tuosuense</name>
    <dbReference type="NCBI Taxonomy" id="1323745"/>
    <lineage>
        <taxon>Bacteria</taxon>
        <taxon>Pseudomonadati</taxon>
        <taxon>Pseudomonadota</taxon>
        <taxon>Gammaproteobacteria</taxon>
        <taxon>Chromatiales</taxon>
        <taxon>Chromatiaceae</taxon>
        <taxon>Arsukibacterium</taxon>
    </lineage>
</organism>
<dbReference type="PANTHER" id="PTHR34822">
    <property type="entry name" value="GRPB DOMAIN PROTEIN (AFU_ORTHOLOGUE AFUA_1G01530)"/>
    <property type="match status" value="1"/>
</dbReference>
<sequence>MTSDTSQNSQDKVQQAALEPVVLAEWSPAWAQAFVQEKQQLQQLLGTEAGRIEHFGSTAITGMPAKPIIDMLVEVPSLSWVRDTLAAKLAPLGYQLFWRPATPGDIDVAYAWFIKRDNNGRRSHHLHMLLPDSTDWQKLQFRDHLQANPAVAKAYANLKRQAARKFANDRKAYNAAKDAFIRPIMQQLTASR</sequence>
<protein>
    <submittedName>
        <fullName evidence="1">GrpB domain, predicted nucleotidyltransferase, UPF0157 family</fullName>
    </submittedName>
</protein>
<keyword evidence="2" id="KW-1185">Reference proteome</keyword>
<dbReference type="PANTHER" id="PTHR34822:SF1">
    <property type="entry name" value="GRPB FAMILY PROTEIN"/>
    <property type="match status" value="1"/>
</dbReference>
<keyword evidence="1" id="KW-0808">Transferase</keyword>
<dbReference type="RefSeq" id="WP_097111423.1">
    <property type="nucleotide sequence ID" value="NZ_OBEB01000004.1"/>
</dbReference>
<evidence type="ECO:0000313" key="1">
    <source>
        <dbReference type="EMBL" id="SNY52655.1"/>
    </source>
</evidence>
<gene>
    <name evidence="1" type="ORF">SAMN06297280_2180</name>
</gene>
<dbReference type="InterPro" id="IPR007344">
    <property type="entry name" value="GrpB/CoaE"/>
</dbReference>
<dbReference type="Pfam" id="PF04229">
    <property type="entry name" value="GrpB"/>
    <property type="match status" value="1"/>
</dbReference>
<dbReference type="OrthoDB" id="9799092at2"/>
<dbReference type="AlphaFoldDB" id="A0A285IX87"/>
<evidence type="ECO:0000313" key="2">
    <source>
        <dbReference type="Proteomes" id="UP000219353"/>
    </source>
</evidence>
<name>A0A285IX87_9GAMM</name>
<dbReference type="InterPro" id="IPR043519">
    <property type="entry name" value="NT_sf"/>
</dbReference>
<proteinExistence type="predicted"/>
<dbReference type="SUPFAM" id="SSF81301">
    <property type="entry name" value="Nucleotidyltransferase"/>
    <property type="match status" value="1"/>
</dbReference>
<reference evidence="2" key="1">
    <citation type="submission" date="2017-09" db="EMBL/GenBank/DDBJ databases">
        <authorList>
            <person name="Varghese N."/>
            <person name="Submissions S."/>
        </authorList>
    </citation>
    <scope>NUCLEOTIDE SEQUENCE [LARGE SCALE GENOMIC DNA]</scope>
    <source>
        <strain evidence="2">CGMCC 1.12461</strain>
    </source>
</reference>